<sequence length="277" mass="31140">MSAQDKRLTAALDLVRRMPPVRIEQTLEELVDLVPDLTDELLNTIDQPLQAAKDAQGNTYLNCDYNRDGDSYRSPWTNTYDPPIEDGVMPPPHLRTLEVAANDLFNSYREMYYEGGASSVYFWEPDNGTGFAACVLFKKTVEAAKKGLTAGFWDAIHVVEMRPVDKETAHYKLTSTIMLSLDTDHSTKSTKGDASLKLSGSMTRQAEEKYAGAKDEDHLKNVGRMLEEMENRMRDSLQTVYFGRTKTTVNKMYRMGGASTDKMKAELAQALQKELGK</sequence>
<evidence type="ECO:0000313" key="9">
    <source>
        <dbReference type="Proteomes" id="UP001515480"/>
    </source>
</evidence>
<evidence type="ECO:0000256" key="1">
    <source>
        <dbReference type="ARBA" id="ARBA00004245"/>
    </source>
</evidence>
<dbReference type="SUPFAM" id="SSF90096">
    <property type="entry name" value="Subunits of heterodimeric actin filament capping protein Capz"/>
    <property type="match status" value="1"/>
</dbReference>
<dbReference type="PRINTS" id="PR00192">
    <property type="entry name" value="FACTINCAPB"/>
</dbReference>
<protein>
    <recommendedName>
        <fullName evidence="7">F-actin-capping protein subunit beta</fullName>
    </recommendedName>
</protein>
<keyword evidence="5 7" id="KW-0009">Actin-binding</keyword>
<comment type="function">
    <text evidence="7">F-actin-capping proteins bind in a Ca(2+)-independent manner to the fast growing ends of actin filaments (barbed end) thereby blocking the exchange of subunits at these ends. Unlike other capping proteins (such as gelsolin and severin), these proteins do not sever actin filaments.</text>
</comment>
<evidence type="ECO:0000256" key="6">
    <source>
        <dbReference type="ARBA" id="ARBA00023212"/>
    </source>
</evidence>
<dbReference type="InterPro" id="IPR042276">
    <property type="entry name" value="CapZ_alpha/beta_2"/>
</dbReference>
<proteinExistence type="inferred from homology"/>
<dbReference type="GO" id="GO:0008290">
    <property type="term" value="C:F-actin capping protein complex"/>
    <property type="evidence" value="ECO:0007669"/>
    <property type="project" value="UniProtKB-UniRule"/>
</dbReference>
<evidence type="ECO:0000256" key="5">
    <source>
        <dbReference type="ARBA" id="ARBA00023203"/>
    </source>
</evidence>
<accession>A0AB34JP52</accession>
<comment type="similarity">
    <text evidence="2 7">Belongs to the F-actin-capping protein beta subunit family.</text>
</comment>
<dbReference type="GO" id="GO:0051015">
    <property type="term" value="F:actin filament binding"/>
    <property type="evidence" value="ECO:0007669"/>
    <property type="project" value="TreeGrafter"/>
</dbReference>
<dbReference type="InterPro" id="IPR019771">
    <property type="entry name" value="F-actin_capping_bsu_CS"/>
</dbReference>
<dbReference type="PANTHER" id="PTHR10619">
    <property type="entry name" value="F-ACTIN-CAPPING PROTEIN SUBUNIT BETA"/>
    <property type="match status" value="1"/>
</dbReference>
<keyword evidence="3 7" id="KW-0117">Actin capping</keyword>
<reference evidence="8 9" key="1">
    <citation type="journal article" date="2024" name="Science">
        <title>Giant polyketide synthase enzymes in the biosynthesis of giant marine polyether toxins.</title>
        <authorList>
            <person name="Fallon T.R."/>
            <person name="Shende V.V."/>
            <person name="Wierzbicki I.H."/>
            <person name="Pendleton A.L."/>
            <person name="Watervoot N.F."/>
            <person name="Auber R.P."/>
            <person name="Gonzalez D.J."/>
            <person name="Wisecaver J.H."/>
            <person name="Moore B.S."/>
        </authorList>
    </citation>
    <scope>NUCLEOTIDE SEQUENCE [LARGE SCALE GENOMIC DNA]</scope>
    <source>
        <strain evidence="8 9">12B1</strain>
    </source>
</reference>
<keyword evidence="6 7" id="KW-0206">Cytoskeleton</keyword>
<evidence type="ECO:0000256" key="7">
    <source>
        <dbReference type="RuleBase" id="RU365078"/>
    </source>
</evidence>
<dbReference type="Pfam" id="PF01115">
    <property type="entry name" value="F_actin_cap_B"/>
    <property type="match status" value="1"/>
</dbReference>
<comment type="subcellular location">
    <subcellularLocation>
        <location evidence="1 7">Cytoplasm</location>
        <location evidence="1 7">Cytoskeleton</location>
    </subcellularLocation>
</comment>
<dbReference type="AlphaFoldDB" id="A0AB34JP52"/>
<dbReference type="Gene3D" id="3.90.1150.210">
    <property type="entry name" value="F-actin capping protein, beta subunit"/>
    <property type="match status" value="1"/>
</dbReference>
<dbReference type="PROSITE" id="PS00231">
    <property type="entry name" value="F_ACTIN_CAPPING_BETA"/>
    <property type="match status" value="1"/>
</dbReference>
<keyword evidence="9" id="KW-1185">Reference proteome</keyword>
<dbReference type="GO" id="GO:0005737">
    <property type="term" value="C:cytoplasm"/>
    <property type="evidence" value="ECO:0007669"/>
    <property type="project" value="InterPro"/>
</dbReference>
<dbReference type="InterPro" id="IPR037282">
    <property type="entry name" value="CapZ_alpha/beta"/>
</dbReference>
<dbReference type="GO" id="GO:0030036">
    <property type="term" value="P:actin cytoskeleton organization"/>
    <property type="evidence" value="ECO:0007669"/>
    <property type="project" value="InterPro"/>
</dbReference>
<dbReference type="EMBL" id="JBGBPQ010000006">
    <property type="protein sequence ID" value="KAL1522700.1"/>
    <property type="molecule type" value="Genomic_DNA"/>
</dbReference>
<dbReference type="GO" id="GO:0051016">
    <property type="term" value="P:barbed-end actin filament capping"/>
    <property type="evidence" value="ECO:0007669"/>
    <property type="project" value="UniProtKB-UniRule"/>
</dbReference>
<name>A0AB34JP52_PRYPA</name>
<dbReference type="Gene3D" id="1.20.58.570">
    <property type="match status" value="1"/>
</dbReference>
<dbReference type="GO" id="GO:0000902">
    <property type="term" value="P:cell morphogenesis"/>
    <property type="evidence" value="ECO:0007669"/>
    <property type="project" value="TreeGrafter"/>
</dbReference>
<comment type="caution">
    <text evidence="8">The sequence shown here is derived from an EMBL/GenBank/DDBJ whole genome shotgun (WGS) entry which is preliminary data.</text>
</comment>
<evidence type="ECO:0000256" key="2">
    <source>
        <dbReference type="ARBA" id="ARBA00006039"/>
    </source>
</evidence>
<gene>
    <name evidence="8" type="ORF">AB1Y20_017676</name>
</gene>
<organism evidence="8 9">
    <name type="scientific">Prymnesium parvum</name>
    <name type="common">Toxic golden alga</name>
    <dbReference type="NCBI Taxonomy" id="97485"/>
    <lineage>
        <taxon>Eukaryota</taxon>
        <taxon>Haptista</taxon>
        <taxon>Haptophyta</taxon>
        <taxon>Prymnesiophyceae</taxon>
        <taxon>Prymnesiales</taxon>
        <taxon>Prymnesiaceae</taxon>
        <taxon>Prymnesium</taxon>
    </lineage>
</organism>
<dbReference type="Proteomes" id="UP001515480">
    <property type="component" value="Unassembled WGS sequence"/>
</dbReference>
<keyword evidence="4 7" id="KW-0963">Cytoplasm</keyword>
<comment type="subunit">
    <text evidence="7">Heterodimer of an alpha and a beta subunit.</text>
</comment>
<evidence type="ECO:0000313" key="8">
    <source>
        <dbReference type="EMBL" id="KAL1522700.1"/>
    </source>
</evidence>
<dbReference type="InterPro" id="IPR043175">
    <property type="entry name" value="CAPZB_N"/>
</dbReference>
<evidence type="ECO:0000256" key="3">
    <source>
        <dbReference type="ARBA" id="ARBA00022467"/>
    </source>
</evidence>
<dbReference type="FunFam" id="1.20.58.570:FF:000001">
    <property type="entry name" value="F-actin-capping protein subunit beta"/>
    <property type="match status" value="1"/>
</dbReference>
<evidence type="ECO:0000256" key="4">
    <source>
        <dbReference type="ARBA" id="ARBA00022490"/>
    </source>
</evidence>
<dbReference type="PANTHER" id="PTHR10619:SF0">
    <property type="entry name" value="F-ACTIN-CAPPING PROTEIN SUBUNIT BETA ISOFORMS 1 AND 2"/>
    <property type="match status" value="1"/>
</dbReference>
<dbReference type="InterPro" id="IPR001698">
    <property type="entry name" value="CAPZB"/>
</dbReference>